<dbReference type="GO" id="GO:0019674">
    <property type="term" value="P:NAD+ metabolic process"/>
    <property type="evidence" value="ECO:0007669"/>
    <property type="project" value="InterPro"/>
</dbReference>
<dbReference type="HAMAP" id="MF_00361">
    <property type="entry name" value="NAD_kinase"/>
    <property type="match status" value="1"/>
</dbReference>
<protein>
    <recommendedName>
        <fullName evidence="6">NAD kinase</fullName>
        <ecNumber evidence="6">2.7.1.23</ecNumber>
    </recommendedName>
    <alternativeName>
        <fullName evidence="6">ATP-dependent NAD kinase</fullName>
    </alternativeName>
</protein>
<dbReference type="GO" id="GO:0051287">
    <property type="term" value="F:NAD binding"/>
    <property type="evidence" value="ECO:0007669"/>
    <property type="project" value="UniProtKB-ARBA"/>
</dbReference>
<keyword evidence="6" id="KW-0547">Nucleotide-binding</keyword>
<evidence type="ECO:0000256" key="3">
    <source>
        <dbReference type="ARBA" id="ARBA00022857"/>
    </source>
</evidence>
<dbReference type="InterPro" id="IPR016064">
    <property type="entry name" value="NAD/diacylglycerol_kinase_sf"/>
</dbReference>
<keyword evidence="3 6" id="KW-0521">NADP</keyword>
<dbReference type="PANTHER" id="PTHR20275:SF0">
    <property type="entry name" value="NAD KINASE"/>
    <property type="match status" value="1"/>
</dbReference>
<dbReference type="AlphaFoldDB" id="A0A6L5XY07"/>
<keyword evidence="1 6" id="KW-0808">Transferase</keyword>
<dbReference type="InterPro" id="IPR002504">
    <property type="entry name" value="NADK"/>
</dbReference>
<dbReference type="InterPro" id="IPR017437">
    <property type="entry name" value="ATP-NAD_kinase_PpnK-typ_C"/>
</dbReference>
<comment type="catalytic activity">
    <reaction evidence="5 6">
        <text>NAD(+) + ATP = ADP + NADP(+) + H(+)</text>
        <dbReference type="Rhea" id="RHEA:18629"/>
        <dbReference type="ChEBI" id="CHEBI:15378"/>
        <dbReference type="ChEBI" id="CHEBI:30616"/>
        <dbReference type="ChEBI" id="CHEBI:57540"/>
        <dbReference type="ChEBI" id="CHEBI:58349"/>
        <dbReference type="ChEBI" id="CHEBI:456216"/>
        <dbReference type="EC" id="2.7.1.23"/>
    </reaction>
</comment>
<comment type="caution">
    <text evidence="7">The sequence shown here is derived from an EMBL/GenBank/DDBJ whole genome shotgun (WGS) entry which is preliminary data.</text>
</comment>
<dbReference type="Gene3D" id="3.40.50.10330">
    <property type="entry name" value="Probable inorganic polyphosphate/atp-NAD kinase, domain 1"/>
    <property type="match status" value="1"/>
</dbReference>
<organism evidence="7 8">
    <name type="scientific">Velocimicrobium porci</name>
    <dbReference type="NCBI Taxonomy" id="2606634"/>
    <lineage>
        <taxon>Bacteria</taxon>
        <taxon>Bacillati</taxon>
        <taxon>Bacillota</taxon>
        <taxon>Clostridia</taxon>
        <taxon>Lachnospirales</taxon>
        <taxon>Lachnospiraceae</taxon>
        <taxon>Velocimicrobium</taxon>
    </lineage>
</organism>
<dbReference type="Gene3D" id="2.60.200.30">
    <property type="entry name" value="Probable inorganic polyphosphate/atp-NAD kinase, domain 2"/>
    <property type="match status" value="1"/>
</dbReference>
<keyword evidence="6" id="KW-0067">ATP-binding</keyword>
<comment type="subcellular location">
    <subcellularLocation>
        <location evidence="6">Cytoplasm</location>
    </subcellularLocation>
</comment>
<dbReference type="InterPro" id="IPR017438">
    <property type="entry name" value="ATP-NAD_kinase_N"/>
</dbReference>
<evidence type="ECO:0000256" key="6">
    <source>
        <dbReference type="HAMAP-Rule" id="MF_00361"/>
    </source>
</evidence>
<dbReference type="PANTHER" id="PTHR20275">
    <property type="entry name" value="NAD KINASE"/>
    <property type="match status" value="1"/>
</dbReference>
<dbReference type="EMBL" id="VUMT01000009">
    <property type="protein sequence ID" value="MSS63756.1"/>
    <property type="molecule type" value="Genomic_DNA"/>
</dbReference>
<feature type="binding site" evidence="6">
    <location>
        <begin position="68"/>
        <end position="69"/>
    </location>
    <ligand>
        <name>NAD(+)</name>
        <dbReference type="ChEBI" id="CHEBI:57540"/>
    </ligand>
</feature>
<dbReference type="GO" id="GO:0003951">
    <property type="term" value="F:NAD+ kinase activity"/>
    <property type="evidence" value="ECO:0007669"/>
    <property type="project" value="UniProtKB-UniRule"/>
</dbReference>
<dbReference type="Pfam" id="PF01513">
    <property type="entry name" value="NAD_kinase"/>
    <property type="match status" value="1"/>
</dbReference>
<evidence type="ECO:0000256" key="5">
    <source>
        <dbReference type="ARBA" id="ARBA00047925"/>
    </source>
</evidence>
<feature type="binding site" evidence="6">
    <location>
        <begin position="142"/>
        <end position="143"/>
    </location>
    <ligand>
        <name>NAD(+)</name>
        <dbReference type="ChEBI" id="CHEBI:57540"/>
    </ligand>
</feature>
<evidence type="ECO:0000256" key="4">
    <source>
        <dbReference type="ARBA" id="ARBA00023027"/>
    </source>
</evidence>
<comment type="similarity">
    <text evidence="6">Belongs to the NAD kinase family.</text>
</comment>
<dbReference type="GO" id="GO:0005524">
    <property type="term" value="F:ATP binding"/>
    <property type="evidence" value="ECO:0007669"/>
    <property type="project" value="UniProtKB-KW"/>
</dbReference>
<keyword evidence="6" id="KW-0963">Cytoplasm</keyword>
<dbReference type="SUPFAM" id="SSF111331">
    <property type="entry name" value="NAD kinase/diacylglycerol kinase-like"/>
    <property type="match status" value="1"/>
</dbReference>
<accession>A0A6L5XY07</accession>
<proteinExistence type="inferred from homology"/>
<reference evidence="7 8" key="1">
    <citation type="submission" date="2019-08" db="EMBL/GenBank/DDBJ databases">
        <title>In-depth cultivation of the pig gut microbiome towards novel bacterial diversity and tailored functional studies.</title>
        <authorList>
            <person name="Wylensek D."/>
            <person name="Hitch T.C.A."/>
            <person name="Clavel T."/>
        </authorList>
    </citation>
    <scope>NUCLEOTIDE SEQUENCE [LARGE SCALE GENOMIC DNA]</scope>
    <source>
        <strain evidence="7 8">WCA-693-APC-MOT-I</strain>
    </source>
</reference>
<feature type="binding site" evidence="6">
    <location>
        <position position="153"/>
    </location>
    <ligand>
        <name>NAD(+)</name>
        <dbReference type="ChEBI" id="CHEBI:57540"/>
    </ligand>
</feature>
<keyword evidence="2 6" id="KW-0418">Kinase</keyword>
<dbReference type="EC" id="2.7.1.23" evidence="6"/>
<evidence type="ECO:0000313" key="8">
    <source>
        <dbReference type="Proteomes" id="UP000482209"/>
    </source>
</evidence>
<dbReference type="GO" id="GO:0046872">
    <property type="term" value="F:metal ion binding"/>
    <property type="evidence" value="ECO:0007669"/>
    <property type="project" value="UniProtKB-UniRule"/>
</dbReference>
<dbReference type="RefSeq" id="WP_154519161.1">
    <property type="nucleotide sequence ID" value="NZ_VUMT01000009.1"/>
</dbReference>
<evidence type="ECO:0000256" key="1">
    <source>
        <dbReference type="ARBA" id="ARBA00022679"/>
    </source>
</evidence>
<sequence>MNNFCVLANIEKDKEYEVAKYIRDLIESNHRNCIIVKDRFVEDNDVEGFYEVTEIPVDTECIIILGGDGTMIQAANDLSDLGIPLLGVNLGTLGFLTEVEKQNIEEALQRLYDDKYKVERRMMLFGEAKNQKVGEYRGLALNDFVISKDGACRLITLQVYVNGELLDTYIADGIIVSTPTGSTGYNLSAGGPVLAPEVKAMIVTPICPHSLNKRSLVVSHHDVLEIVIGKSKENSDDEAVLITDGTISMELTTKDRIIVKEAEGETKILKLTECSFYRRLRDKLSREV</sequence>
<comment type="caution">
    <text evidence="6">Lacks conserved residue(s) required for the propagation of feature annotation.</text>
</comment>
<dbReference type="GO" id="GO:0005737">
    <property type="term" value="C:cytoplasm"/>
    <property type="evidence" value="ECO:0007669"/>
    <property type="project" value="UniProtKB-SubCell"/>
</dbReference>
<comment type="function">
    <text evidence="6">Involved in the regulation of the intracellular balance of NAD and NADP, and is a key enzyme in the biosynthesis of NADP. Catalyzes specifically the phosphorylation on 2'-hydroxyl of the adenosine moiety of NAD to yield NADP.</text>
</comment>
<dbReference type="Proteomes" id="UP000482209">
    <property type="component" value="Unassembled WGS sequence"/>
</dbReference>
<comment type="cofactor">
    <cofactor evidence="6">
        <name>a divalent metal cation</name>
        <dbReference type="ChEBI" id="CHEBI:60240"/>
    </cofactor>
</comment>
<evidence type="ECO:0000313" key="7">
    <source>
        <dbReference type="EMBL" id="MSS63756.1"/>
    </source>
</evidence>
<gene>
    <name evidence="6" type="primary">nadK</name>
    <name evidence="7" type="ORF">FYJ58_07670</name>
</gene>
<dbReference type="Pfam" id="PF20143">
    <property type="entry name" value="NAD_kinase_C"/>
    <property type="match status" value="1"/>
</dbReference>
<dbReference type="GO" id="GO:0006741">
    <property type="term" value="P:NADP+ biosynthetic process"/>
    <property type="evidence" value="ECO:0007669"/>
    <property type="project" value="UniProtKB-UniRule"/>
</dbReference>
<evidence type="ECO:0000256" key="2">
    <source>
        <dbReference type="ARBA" id="ARBA00022777"/>
    </source>
</evidence>
<feature type="binding site" evidence="6">
    <location>
        <position position="172"/>
    </location>
    <ligand>
        <name>NAD(+)</name>
        <dbReference type="ChEBI" id="CHEBI:57540"/>
    </ligand>
</feature>
<feature type="active site" description="Proton acceptor" evidence="6">
    <location>
        <position position="68"/>
    </location>
</feature>
<keyword evidence="8" id="KW-1185">Reference proteome</keyword>
<keyword evidence="4 6" id="KW-0520">NAD</keyword>
<name>A0A6L5XY07_9FIRM</name>
<feature type="binding site" evidence="6">
    <location>
        <begin position="183"/>
        <end position="188"/>
    </location>
    <ligand>
        <name>NAD(+)</name>
        <dbReference type="ChEBI" id="CHEBI:57540"/>
    </ligand>
</feature>